<evidence type="ECO:0000313" key="3">
    <source>
        <dbReference type="WBParaSite" id="nRc.2.0.1.t32440-RA"/>
    </source>
</evidence>
<reference evidence="3" key="1">
    <citation type="submission" date="2022-11" db="UniProtKB">
        <authorList>
            <consortium name="WormBaseParasite"/>
        </authorList>
    </citation>
    <scope>IDENTIFICATION</scope>
</reference>
<organism evidence="2 3">
    <name type="scientific">Romanomermis culicivorax</name>
    <name type="common">Nematode worm</name>
    <dbReference type="NCBI Taxonomy" id="13658"/>
    <lineage>
        <taxon>Eukaryota</taxon>
        <taxon>Metazoa</taxon>
        <taxon>Ecdysozoa</taxon>
        <taxon>Nematoda</taxon>
        <taxon>Enoplea</taxon>
        <taxon>Dorylaimia</taxon>
        <taxon>Mermithida</taxon>
        <taxon>Mermithoidea</taxon>
        <taxon>Mermithidae</taxon>
        <taxon>Romanomermis</taxon>
    </lineage>
</organism>
<dbReference type="WBParaSite" id="nRc.2.0.1.t32440-RA">
    <property type="protein sequence ID" value="nRc.2.0.1.t32440-RA"/>
    <property type="gene ID" value="nRc.2.0.1.g32440"/>
</dbReference>
<evidence type="ECO:0000256" key="1">
    <source>
        <dbReference type="SAM" id="MobiDB-lite"/>
    </source>
</evidence>
<feature type="compositionally biased region" description="Low complexity" evidence="1">
    <location>
        <begin position="84"/>
        <end position="100"/>
    </location>
</feature>
<feature type="region of interest" description="Disordered" evidence="1">
    <location>
        <begin position="75"/>
        <end position="100"/>
    </location>
</feature>
<name>A0A915K2L5_ROMCU</name>
<keyword evidence="2" id="KW-1185">Reference proteome</keyword>
<dbReference type="AlphaFoldDB" id="A0A915K2L5"/>
<evidence type="ECO:0000313" key="2">
    <source>
        <dbReference type="Proteomes" id="UP000887565"/>
    </source>
</evidence>
<dbReference type="Proteomes" id="UP000887565">
    <property type="component" value="Unplaced"/>
</dbReference>
<proteinExistence type="predicted"/>
<accession>A0A915K2L5</accession>
<sequence>MHVLEVKGLPGLLYRISSHIAAVRTLKSNQERGFETLMLGLWYPMMEDAQPTDYPMTYAPRNLLLTNFGLSKFKVPRLPPAKKQPPTTQQPSTSTSQRSY</sequence>
<protein>
    <submittedName>
        <fullName evidence="3">Uncharacterized protein</fullName>
    </submittedName>
</protein>